<keyword evidence="5" id="KW-0747">Spliceosome</keyword>
<dbReference type="FunFam" id="2.130.10.10:FF:000031">
    <property type="entry name" value="Splicing factor 3b subunit 3"/>
    <property type="match status" value="1"/>
</dbReference>
<sequence length="1257" mass="139971">MTSFSTLSMYALTLQPPSDTQQAIVGEFTGVKGHQQILVANGSRLTLYEVTRLERVLKEIHTHDVFGIIRGLALFRLAGASKDCIIVTSDSGRIVTLEYLPHEKEFKTIHYETFGKSGIRRVIPGQYVAADPKGRAVMVASVEKNKIVYILNRNVNGELTISSPLEAHKPHTLVYDVCGLDVGYDNPLFATLEVDYSESDLDPSGKAYQEIEKQLVYYELDLGLNHVVRKWSEKVDKTSNRIFRVPGGSAGPSGVLCCGEENISYRFPYNSSSTVLRVPIPRRNGVAEDPLRKRYIVGGTMYTMKRGSFFFLLQSEDGDLFKVTFDLAGDSGSSKQTVLKMKIKYFDTIPLARSLCILKSGFLYVACESGDRKLYELEQLGDDTDDPVFDSDNYPADPLESYAPAYFQVRPLINLNPVRSITSMNPLMDMQIANLTDEDAPQIYSICGSGSRSTFRTSRNALGVCDLIESQLPQRASAIWTTKKTSDDEHDSYIVLSLLSHTLVLAIGEDVEEALNTGFLKETTTLGIQQFGDDNLLQIYPRGIRHINSIGEITDWHSPPHRTIVACASNNRQVAIALSSGEIYYFECDPDGMLAKAEDEANLEGTVTCLGIAEVPEGRVRSDFLAVGCDDKSVRIFSLVPDHDGEILNQLSVQALSASPSSIAIMSMRDRSSHGYSLYLHVGLSSGVYIRTAMDEVTGELSETRRRFLGTSPIKFAKVLAGGDPAILALTSRPWLGYTDPQNSSLALTPLNYISFDSAWTFESEQFKGIICVRGEDLRIFTFDDLSSKLHHESIELQYTPHKFVGHPEQALYYVIEKDFNVMDPATRKMFEKEAVEVAVEATKDKDGDSAMVVEMDGEQNGGATANPDGEANADDEIITLAARKYYGYPRMAGRWSSCIQIVDPVIEKAVVHSIELEKNRCALSVATVVFESHPEETFLAVGWARDFIPSPIYYKSAGVYLYKLQDNGRKLEFYHKTKLTAPPTAMLAFKGKLAIGVGNDLSLYDCGRRSLLRKAQAKACTPTRIVGLKTQGSRLIVSDLRESVTYVVHKDIVHPNRLIPFIDDSVPRWTTCTDMVDYETVAGGDKFGNLWMVRCPLKVSEHADEPNDGQPLLQDKDYLGGAPNRLELVMHYFVQDIPMAVQKTSLIAGGEKVLFWAGLQGTLGVMIPFQSRKDFKMFQQLEFLLRTNDKPLAGRDHLAYRSYYTPLKGVIDGDLIERFLVISRDMRESVASQLDGGWTVSAVEQKIWNMRGQYAF</sequence>
<evidence type="ECO:0000259" key="10">
    <source>
        <dbReference type="Pfam" id="PF10433"/>
    </source>
</evidence>
<dbReference type="OrthoDB" id="436637at2759"/>
<dbReference type="EMBL" id="ML994198">
    <property type="protein sequence ID" value="KAF2197785.1"/>
    <property type="molecule type" value="Genomic_DNA"/>
</dbReference>
<dbReference type="Pfam" id="PF03178">
    <property type="entry name" value="CPSF_A"/>
    <property type="match status" value="1"/>
</dbReference>
<evidence type="ECO:0000256" key="2">
    <source>
        <dbReference type="ARBA" id="ARBA00007453"/>
    </source>
</evidence>
<dbReference type="Gene3D" id="1.10.150.910">
    <property type="match status" value="1"/>
</dbReference>
<evidence type="ECO:0000256" key="5">
    <source>
        <dbReference type="ARBA" id="ARBA00022728"/>
    </source>
</evidence>
<dbReference type="InterPro" id="IPR058543">
    <property type="entry name" value="Beta-prop_RSE1/DDB1/CPSF1_2nd"/>
</dbReference>
<dbReference type="GO" id="GO:0005681">
    <property type="term" value="C:spliceosomal complex"/>
    <property type="evidence" value="ECO:0007669"/>
    <property type="project" value="UniProtKB-KW"/>
</dbReference>
<organism evidence="12 13">
    <name type="scientific">Delitschia confertaspora ATCC 74209</name>
    <dbReference type="NCBI Taxonomy" id="1513339"/>
    <lineage>
        <taxon>Eukaryota</taxon>
        <taxon>Fungi</taxon>
        <taxon>Dikarya</taxon>
        <taxon>Ascomycota</taxon>
        <taxon>Pezizomycotina</taxon>
        <taxon>Dothideomycetes</taxon>
        <taxon>Pleosporomycetidae</taxon>
        <taxon>Pleosporales</taxon>
        <taxon>Delitschiaceae</taxon>
        <taxon>Delitschia</taxon>
    </lineage>
</organism>
<dbReference type="SUPFAM" id="SSF50998">
    <property type="entry name" value="Quinoprotein alcohol dehydrogenase-like"/>
    <property type="match status" value="1"/>
</dbReference>
<comment type="subcellular location">
    <subcellularLocation>
        <location evidence="1">Nucleus</location>
    </subcellularLocation>
</comment>
<dbReference type="AlphaFoldDB" id="A0A9P4JEJ0"/>
<dbReference type="Gene3D" id="2.130.10.10">
    <property type="entry name" value="YVTN repeat-like/Quinoprotein amine dehydrogenase"/>
    <property type="match status" value="3"/>
</dbReference>
<protein>
    <recommendedName>
        <fullName evidence="3">DNA damage-binding protein 1</fullName>
    </recommendedName>
</protein>
<dbReference type="Pfam" id="PF10433">
    <property type="entry name" value="Beta-prop_RSE1_1st"/>
    <property type="match status" value="1"/>
</dbReference>
<dbReference type="InterPro" id="IPR011047">
    <property type="entry name" value="Quinoprotein_ADH-like_sf"/>
</dbReference>
<evidence type="ECO:0000256" key="8">
    <source>
        <dbReference type="ARBA" id="ARBA00038266"/>
    </source>
</evidence>
<dbReference type="GO" id="GO:0003676">
    <property type="term" value="F:nucleic acid binding"/>
    <property type="evidence" value="ECO:0007669"/>
    <property type="project" value="InterPro"/>
</dbReference>
<dbReference type="InterPro" id="IPR015943">
    <property type="entry name" value="WD40/YVTN_repeat-like_dom_sf"/>
</dbReference>
<dbReference type="PANTHER" id="PTHR10644">
    <property type="entry name" value="DNA REPAIR/RNA PROCESSING CPSF FAMILY"/>
    <property type="match status" value="1"/>
</dbReference>
<evidence type="ECO:0000313" key="12">
    <source>
        <dbReference type="EMBL" id="KAF2197785.1"/>
    </source>
</evidence>
<evidence type="ECO:0000256" key="1">
    <source>
        <dbReference type="ARBA" id="ARBA00004123"/>
    </source>
</evidence>
<evidence type="ECO:0000256" key="7">
    <source>
        <dbReference type="ARBA" id="ARBA00023242"/>
    </source>
</evidence>
<feature type="domain" description="RSE1/DDB1/CPSF1 second beta-propeller" evidence="11">
    <location>
        <begin position="469"/>
        <end position="783"/>
    </location>
</feature>
<proteinExistence type="inferred from homology"/>
<dbReference type="InterPro" id="IPR050358">
    <property type="entry name" value="RSE1/DDB1/CFT1"/>
</dbReference>
<feature type="domain" description="RSE1/DDB1/CPSF1 first beta-propeller" evidence="10">
    <location>
        <begin position="21"/>
        <end position="381"/>
    </location>
</feature>
<keyword evidence="13" id="KW-1185">Reference proteome</keyword>
<gene>
    <name evidence="12" type="ORF">GQ43DRAFT_483846</name>
</gene>
<keyword evidence="6" id="KW-0508">mRNA splicing</keyword>
<comment type="caution">
    <text evidence="12">The sequence shown here is derived from an EMBL/GenBank/DDBJ whole genome shotgun (WGS) entry which is preliminary data.</text>
</comment>
<comment type="similarity">
    <text evidence="2">Belongs to the DDB1 family.</text>
</comment>
<evidence type="ECO:0000256" key="4">
    <source>
        <dbReference type="ARBA" id="ARBA00022664"/>
    </source>
</evidence>
<keyword evidence="4" id="KW-0507">mRNA processing</keyword>
<evidence type="ECO:0000313" key="13">
    <source>
        <dbReference type="Proteomes" id="UP000799536"/>
    </source>
</evidence>
<evidence type="ECO:0000259" key="11">
    <source>
        <dbReference type="Pfam" id="PF23726"/>
    </source>
</evidence>
<feature type="domain" description="RSE1/DDB1/CPSF1 C-terminal" evidence="9">
    <location>
        <begin position="898"/>
        <end position="1221"/>
    </location>
</feature>
<keyword evidence="7" id="KW-0539">Nucleus</keyword>
<evidence type="ECO:0000259" key="9">
    <source>
        <dbReference type="Pfam" id="PF03178"/>
    </source>
</evidence>
<dbReference type="GO" id="GO:0008380">
    <property type="term" value="P:RNA splicing"/>
    <property type="evidence" value="ECO:0007669"/>
    <property type="project" value="UniProtKB-KW"/>
</dbReference>
<evidence type="ECO:0000256" key="6">
    <source>
        <dbReference type="ARBA" id="ARBA00023187"/>
    </source>
</evidence>
<comment type="similarity">
    <text evidence="8">Belongs to the RSE1 family.</text>
</comment>
<dbReference type="Proteomes" id="UP000799536">
    <property type="component" value="Unassembled WGS sequence"/>
</dbReference>
<evidence type="ECO:0000256" key="3">
    <source>
        <dbReference type="ARBA" id="ARBA00014577"/>
    </source>
</evidence>
<dbReference type="GO" id="GO:0006397">
    <property type="term" value="P:mRNA processing"/>
    <property type="evidence" value="ECO:0007669"/>
    <property type="project" value="UniProtKB-KW"/>
</dbReference>
<accession>A0A9P4JEJ0</accession>
<reference evidence="12" key="1">
    <citation type="journal article" date="2020" name="Stud. Mycol.">
        <title>101 Dothideomycetes genomes: a test case for predicting lifestyles and emergence of pathogens.</title>
        <authorList>
            <person name="Haridas S."/>
            <person name="Albert R."/>
            <person name="Binder M."/>
            <person name="Bloem J."/>
            <person name="Labutti K."/>
            <person name="Salamov A."/>
            <person name="Andreopoulos B."/>
            <person name="Baker S."/>
            <person name="Barry K."/>
            <person name="Bills G."/>
            <person name="Bluhm B."/>
            <person name="Cannon C."/>
            <person name="Castanera R."/>
            <person name="Culley D."/>
            <person name="Daum C."/>
            <person name="Ezra D."/>
            <person name="Gonzalez J."/>
            <person name="Henrissat B."/>
            <person name="Kuo A."/>
            <person name="Liang C."/>
            <person name="Lipzen A."/>
            <person name="Lutzoni F."/>
            <person name="Magnuson J."/>
            <person name="Mondo S."/>
            <person name="Nolan M."/>
            <person name="Ohm R."/>
            <person name="Pangilinan J."/>
            <person name="Park H.-J."/>
            <person name="Ramirez L."/>
            <person name="Alfaro M."/>
            <person name="Sun H."/>
            <person name="Tritt A."/>
            <person name="Yoshinaga Y."/>
            <person name="Zwiers L.-H."/>
            <person name="Turgeon B."/>
            <person name="Goodwin S."/>
            <person name="Spatafora J."/>
            <person name="Crous P."/>
            <person name="Grigoriev I."/>
        </authorList>
    </citation>
    <scope>NUCLEOTIDE SEQUENCE</scope>
    <source>
        <strain evidence="12">ATCC 74209</strain>
    </source>
</reference>
<dbReference type="FunFam" id="2.130.10.10:FF:001143">
    <property type="entry name" value="Pre-mRNA-splicing factor rse-1, putative"/>
    <property type="match status" value="1"/>
</dbReference>
<dbReference type="InterPro" id="IPR004871">
    <property type="entry name" value="RSE1/DDB1/CPSF1_C"/>
</dbReference>
<dbReference type="Pfam" id="PF23726">
    <property type="entry name" value="Beta-prop_RSE1_2nd"/>
    <property type="match status" value="1"/>
</dbReference>
<name>A0A9P4JEJ0_9PLEO</name>
<dbReference type="InterPro" id="IPR018846">
    <property type="entry name" value="Beta-prop_RSE1/DDB1/CPSF1_1st"/>
</dbReference>